<dbReference type="FunFam" id="1.10.3470.10:FF:000001">
    <property type="entry name" value="Vitamin B12 ABC transporter permease BtuC"/>
    <property type="match status" value="1"/>
</dbReference>
<dbReference type="AlphaFoldDB" id="A0A8J3MNA3"/>
<evidence type="ECO:0000256" key="6">
    <source>
        <dbReference type="ARBA" id="ARBA00022989"/>
    </source>
</evidence>
<dbReference type="InterPro" id="IPR037294">
    <property type="entry name" value="ABC_BtuC-like"/>
</dbReference>
<comment type="caution">
    <text evidence="9">The sequence shown here is derived from an EMBL/GenBank/DDBJ whole genome shotgun (WGS) entry which is preliminary data.</text>
</comment>
<name>A0A8J3MNA3_9CHLR</name>
<dbReference type="GO" id="GO:0005886">
    <property type="term" value="C:plasma membrane"/>
    <property type="evidence" value="ECO:0007669"/>
    <property type="project" value="UniProtKB-SubCell"/>
</dbReference>
<dbReference type="SUPFAM" id="SSF81345">
    <property type="entry name" value="ABC transporter involved in vitamin B12 uptake, BtuC"/>
    <property type="match status" value="1"/>
</dbReference>
<feature type="transmembrane region" description="Helical" evidence="8">
    <location>
        <begin position="163"/>
        <end position="187"/>
    </location>
</feature>
<comment type="subcellular location">
    <subcellularLocation>
        <location evidence="1">Cell membrane</location>
        <topology evidence="1">Multi-pass membrane protein</topology>
    </subcellularLocation>
</comment>
<feature type="transmembrane region" description="Helical" evidence="8">
    <location>
        <begin position="293"/>
        <end position="312"/>
    </location>
</feature>
<evidence type="ECO:0000256" key="1">
    <source>
        <dbReference type="ARBA" id="ARBA00004651"/>
    </source>
</evidence>
<feature type="transmembrane region" description="Helical" evidence="8">
    <location>
        <begin position="207"/>
        <end position="225"/>
    </location>
</feature>
<evidence type="ECO:0000256" key="5">
    <source>
        <dbReference type="ARBA" id="ARBA00022692"/>
    </source>
</evidence>
<evidence type="ECO:0000256" key="2">
    <source>
        <dbReference type="ARBA" id="ARBA00007935"/>
    </source>
</evidence>
<proteinExistence type="inferred from homology"/>
<evidence type="ECO:0000256" key="3">
    <source>
        <dbReference type="ARBA" id="ARBA00022448"/>
    </source>
</evidence>
<feature type="transmembrane region" description="Helical" evidence="8">
    <location>
        <begin position="106"/>
        <end position="125"/>
    </location>
</feature>
<evidence type="ECO:0000256" key="4">
    <source>
        <dbReference type="ARBA" id="ARBA00022475"/>
    </source>
</evidence>
<dbReference type="PANTHER" id="PTHR30472">
    <property type="entry name" value="FERRIC ENTEROBACTIN TRANSPORT SYSTEM PERMEASE PROTEIN"/>
    <property type="match status" value="1"/>
</dbReference>
<dbReference type="RefSeq" id="WP_220192043.1">
    <property type="nucleotide sequence ID" value="NZ_BNJF01000001.1"/>
</dbReference>
<keyword evidence="6 8" id="KW-1133">Transmembrane helix</keyword>
<dbReference type="GO" id="GO:0022857">
    <property type="term" value="F:transmembrane transporter activity"/>
    <property type="evidence" value="ECO:0007669"/>
    <property type="project" value="InterPro"/>
</dbReference>
<dbReference type="CDD" id="cd06550">
    <property type="entry name" value="TM_ABC_iron-siderophores_like"/>
    <property type="match status" value="1"/>
</dbReference>
<evidence type="ECO:0000256" key="7">
    <source>
        <dbReference type="ARBA" id="ARBA00023136"/>
    </source>
</evidence>
<reference evidence="9" key="1">
    <citation type="submission" date="2020-10" db="EMBL/GenBank/DDBJ databases">
        <title>Taxonomic study of unclassified bacteria belonging to the class Ktedonobacteria.</title>
        <authorList>
            <person name="Yabe S."/>
            <person name="Wang C.M."/>
            <person name="Zheng Y."/>
            <person name="Sakai Y."/>
            <person name="Cavaletti L."/>
            <person name="Monciardini P."/>
            <person name="Donadio S."/>
        </authorList>
    </citation>
    <scope>NUCLEOTIDE SEQUENCE</scope>
    <source>
        <strain evidence="9">SOSP1-1</strain>
    </source>
</reference>
<keyword evidence="3" id="KW-0813">Transport</keyword>
<dbReference type="Gene3D" id="1.10.3470.10">
    <property type="entry name" value="ABC transporter involved in vitamin B12 uptake, BtuC"/>
    <property type="match status" value="1"/>
</dbReference>
<gene>
    <name evidence="9" type="ORF">KSX_06700</name>
</gene>
<dbReference type="EMBL" id="BNJF01000001">
    <property type="protein sequence ID" value="GHO42507.1"/>
    <property type="molecule type" value="Genomic_DNA"/>
</dbReference>
<sequence length="346" mass="36649">MRHWLVLRSPWPPFSFRVRARFPLVILALLFLIVVTLVFSVSVGEYQVPPLAVLETLLGNGSRSYTFIIMTLRLPRALIAILVGMGFAAAGAILQGLTRNPLASPDIIGISHGASLAAVSVLILFSGIAFAWLPLFAFAGASLAALLVYLLAWRSGSSPTRLLLVGIGLGAVASAFVQIVLSMSQVIQVGQAMTWLAGSVYGRSWEQFWILLPWLAIFLGIALFMSRHLDALQLGDDLARGLGSNVEWQRALLLVACVGLAGGSVAVAGTIGFVGLMAPHIARVLIGPSHGGLLPVATLVGGLMVVAADLLGRVLFPPIEIPCGVVTAVIGAPYFIWLLIRSRSFA</sequence>
<feature type="transmembrane region" description="Helical" evidence="8">
    <location>
        <begin position="131"/>
        <end position="151"/>
    </location>
</feature>
<protein>
    <submittedName>
        <fullName evidence="9">Iron ABC transporter permease</fullName>
    </submittedName>
</protein>
<dbReference type="InterPro" id="IPR000522">
    <property type="entry name" value="ABC_transptr_permease_BtuC"/>
</dbReference>
<dbReference type="Proteomes" id="UP000612362">
    <property type="component" value="Unassembled WGS sequence"/>
</dbReference>
<keyword evidence="4" id="KW-1003">Cell membrane</keyword>
<dbReference type="GO" id="GO:0033214">
    <property type="term" value="P:siderophore-iron import into cell"/>
    <property type="evidence" value="ECO:0007669"/>
    <property type="project" value="TreeGrafter"/>
</dbReference>
<evidence type="ECO:0000313" key="10">
    <source>
        <dbReference type="Proteomes" id="UP000612362"/>
    </source>
</evidence>
<keyword evidence="10" id="KW-1185">Reference proteome</keyword>
<accession>A0A8J3MNA3</accession>
<keyword evidence="7 8" id="KW-0472">Membrane</keyword>
<evidence type="ECO:0000313" key="9">
    <source>
        <dbReference type="EMBL" id="GHO42507.1"/>
    </source>
</evidence>
<feature type="transmembrane region" description="Helical" evidence="8">
    <location>
        <begin position="319"/>
        <end position="340"/>
    </location>
</feature>
<feature type="transmembrane region" description="Helical" evidence="8">
    <location>
        <begin position="64"/>
        <end position="94"/>
    </location>
</feature>
<dbReference type="Pfam" id="PF01032">
    <property type="entry name" value="FecCD"/>
    <property type="match status" value="1"/>
</dbReference>
<evidence type="ECO:0000256" key="8">
    <source>
        <dbReference type="SAM" id="Phobius"/>
    </source>
</evidence>
<organism evidence="9 10">
    <name type="scientific">Ktedonospora formicarum</name>
    <dbReference type="NCBI Taxonomy" id="2778364"/>
    <lineage>
        <taxon>Bacteria</taxon>
        <taxon>Bacillati</taxon>
        <taxon>Chloroflexota</taxon>
        <taxon>Ktedonobacteria</taxon>
        <taxon>Ktedonobacterales</taxon>
        <taxon>Ktedonobacteraceae</taxon>
        <taxon>Ktedonospora</taxon>
    </lineage>
</organism>
<keyword evidence="5 8" id="KW-0812">Transmembrane</keyword>
<dbReference type="PANTHER" id="PTHR30472:SF24">
    <property type="entry name" value="FERRIC ENTEROBACTIN TRANSPORT SYSTEM PERMEASE PROTEIN FEPG"/>
    <property type="match status" value="1"/>
</dbReference>
<feature type="transmembrane region" description="Helical" evidence="8">
    <location>
        <begin position="251"/>
        <end position="273"/>
    </location>
</feature>
<comment type="similarity">
    <text evidence="2">Belongs to the binding-protein-dependent transport system permease family. FecCD subfamily.</text>
</comment>